<dbReference type="InterPro" id="IPR009003">
    <property type="entry name" value="Peptidase_S1_PA"/>
</dbReference>
<sequence>MTRSPGSRHLRISAGVLSPLVIVLLLAPSARSSTFTPRVINGDASPPYAAASVAIKTSDGYCTAGLWKSRILITAAHCVTDEDKDALVTAPSDFIVYPPGADRKAGPSPVTVIAVIVDPRSRADKDDIAFLILSAPLGTPIITRMATQDEVVDLTEAGARVTYVGYGRTGPPAKKDGTVSDVPLGVTQRLDADGYSGGIDTFETIGDGTRGPCGGDSGGPWMVQVGAELLYIGPLAGGGGPPCGPPEYSAWEYGAVASRHTDFITRALAEAGETADPPAVTRTCTKLTIQTTADCVSGTSWSYDRCWEAPKAYLQKFIKGAWQRVSSTTAKRNPDCPKQYPYNVEFRGDEATGTVRFRVMLPKQTGLRGGGGEQFTVTHPAAIGG</sequence>
<organism evidence="4">
    <name type="scientific">freshwater metagenome</name>
    <dbReference type="NCBI Taxonomy" id="449393"/>
    <lineage>
        <taxon>unclassified sequences</taxon>
        <taxon>metagenomes</taxon>
        <taxon>ecological metagenomes</taxon>
    </lineage>
</organism>
<feature type="domain" description="Peptidase S1" evidence="3">
    <location>
        <begin position="39"/>
        <end position="269"/>
    </location>
</feature>
<evidence type="ECO:0000313" key="4">
    <source>
        <dbReference type="EMBL" id="CAB4953233.1"/>
    </source>
</evidence>
<evidence type="ECO:0000256" key="2">
    <source>
        <dbReference type="ARBA" id="ARBA00023157"/>
    </source>
</evidence>
<dbReference type="PANTHER" id="PTHR24276:SF98">
    <property type="entry name" value="FI18310P1-RELATED"/>
    <property type="match status" value="1"/>
</dbReference>
<accession>A0A6J7KEB6</accession>
<dbReference type="PROSITE" id="PS50240">
    <property type="entry name" value="TRYPSIN_DOM"/>
    <property type="match status" value="1"/>
</dbReference>
<evidence type="ECO:0000259" key="3">
    <source>
        <dbReference type="PROSITE" id="PS50240"/>
    </source>
</evidence>
<dbReference type="PROSITE" id="PS00134">
    <property type="entry name" value="TRYPSIN_HIS"/>
    <property type="match status" value="1"/>
</dbReference>
<dbReference type="PANTHER" id="PTHR24276">
    <property type="entry name" value="POLYSERASE-RELATED"/>
    <property type="match status" value="1"/>
</dbReference>
<evidence type="ECO:0000256" key="1">
    <source>
        <dbReference type="ARBA" id="ARBA00007664"/>
    </source>
</evidence>
<dbReference type="GO" id="GO:0006508">
    <property type="term" value="P:proteolysis"/>
    <property type="evidence" value="ECO:0007669"/>
    <property type="project" value="InterPro"/>
</dbReference>
<dbReference type="InterPro" id="IPR043504">
    <property type="entry name" value="Peptidase_S1_PA_chymotrypsin"/>
</dbReference>
<dbReference type="InterPro" id="IPR033116">
    <property type="entry name" value="TRYPSIN_SER"/>
</dbReference>
<dbReference type="GO" id="GO:0004252">
    <property type="term" value="F:serine-type endopeptidase activity"/>
    <property type="evidence" value="ECO:0007669"/>
    <property type="project" value="InterPro"/>
</dbReference>
<dbReference type="InterPro" id="IPR001254">
    <property type="entry name" value="Trypsin_dom"/>
</dbReference>
<proteinExistence type="inferred from homology"/>
<dbReference type="Pfam" id="PF00089">
    <property type="entry name" value="Trypsin"/>
    <property type="match status" value="1"/>
</dbReference>
<dbReference type="PRINTS" id="PR00722">
    <property type="entry name" value="CHYMOTRYPSIN"/>
</dbReference>
<protein>
    <submittedName>
        <fullName evidence="4">Unannotated protein</fullName>
    </submittedName>
</protein>
<comment type="similarity">
    <text evidence="1">Belongs to the peptidase S1 family.</text>
</comment>
<keyword evidence="2" id="KW-1015">Disulfide bond</keyword>
<dbReference type="AlphaFoldDB" id="A0A6J7KEB6"/>
<dbReference type="EMBL" id="CAFBNE010000051">
    <property type="protein sequence ID" value="CAB4953233.1"/>
    <property type="molecule type" value="Genomic_DNA"/>
</dbReference>
<name>A0A6J7KEB6_9ZZZZ</name>
<gene>
    <name evidence="4" type="ORF">UFOPK3772_01688</name>
</gene>
<dbReference type="SUPFAM" id="SSF50494">
    <property type="entry name" value="Trypsin-like serine proteases"/>
    <property type="match status" value="1"/>
</dbReference>
<dbReference type="InterPro" id="IPR018114">
    <property type="entry name" value="TRYPSIN_HIS"/>
</dbReference>
<dbReference type="InterPro" id="IPR050430">
    <property type="entry name" value="Peptidase_S1"/>
</dbReference>
<dbReference type="PROSITE" id="PS00135">
    <property type="entry name" value="TRYPSIN_SER"/>
    <property type="match status" value="1"/>
</dbReference>
<dbReference type="SMART" id="SM00020">
    <property type="entry name" value="Tryp_SPc"/>
    <property type="match status" value="1"/>
</dbReference>
<dbReference type="Gene3D" id="2.40.10.10">
    <property type="entry name" value="Trypsin-like serine proteases"/>
    <property type="match status" value="1"/>
</dbReference>
<dbReference type="InterPro" id="IPR001314">
    <property type="entry name" value="Peptidase_S1A"/>
</dbReference>
<reference evidence="4" key="1">
    <citation type="submission" date="2020-05" db="EMBL/GenBank/DDBJ databases">
        <authorList>
            <person name="Chiriac C."/>
            <person name="Salcher M."/>
            <person name="Ghai R."/>
            <person name="Kavagutti S V."/>
        </authorList>
    </citation>
    <scope>NUCLEOTIDE SEQUENCE</scope>
</reference>